<dbReference type="EMBL" id="JAUEOZ010000002">
    <property type="protein sequence ID" value="MDN2482877.1"/>
    <property type="molecule type" value="Genomic_DNA"/>
</dbReference>
<evidence type="ECO:0000313" key="1">
    <source>
        <dbReference type="EMBL" id="MDN2482877.1"/>
    </source>
</evidence>
<accession>A0ABT7Y497</accession>
<comment type="caution">
    <text evidence="1">The sequence shown here is derived from an EMBL/GenBank/DDBJ whole genome shotgun (WGS) entry which is preliminary data.</text>
</comment>
<organism evidence="1 2">
    <name type="scientific">Vibrio agarivorans</name>
    <dbReference type="NCBI Taxonomy" id="153622"/>
    <lineage>
        <taxon>Bacteria</taxon>
        <taxon>Pseudomonadati</taxon>
        <taxon>Pseudomonadota</taxon>
        <taxon>Gammaproteobacteria</taxon>
        <taxon>Vibrionales</taxon>
        <taxon>Vibrionaceae</taxon>
        <taxon>Vibrio</taxon>
    </lineage>
</organism>
<name>A0ABT7Y497_9VIBR</name>
<proteinExistence type="predicted"/>
<dbReference type="RefSeq" id="WP_289962931.1">
    <property type="nucleotide sequence ID" value="NZ_JAUEOZ010000002.1"/>
</dbReference>
<sequence>MRLIGLVFTAGSLLILMYLFLSEVKEVLTYSIPCDTHYDQDVRVFELDQRQVLMLNQTVSDEGSD</sequence>
<reference evidence="1" key="1">
    <citation type="submission" date="2024-05" db="EMBL/GenBank/DDBJ databases">
        <title>Genome Sequences of Four Agar- Degrading Marine Bacteria.</title>
        <authorList>
            <person name="Phillips E.K."/>
            <person name="Shaffer J.C."/>
            <person name="Henson M.W."/>
            <person name="Temperton B."/>
            <person name="Thrash C.J."/>
            <person name="Martin M.O."/>
        </authorList>
    </citation>
    <scope>NUCLEOTIDE SEQUENCE</scope>
    <source>
        <strain evidence="1">EKP203</strain>
    </source>
</reference>
<keyword evidence="2" id="KW-1185">Reference proteome</keyword>
<evidence type="ECO:0000313" key="2">
    <source>
        <dbReference type="Proteomes" id="UP001169719"/>
    </source>
</evidence>
<dbReference type="Proteomes" id="UP001169719">
    <property type="component" value="Unassembled WGS sequence"/>
</dbReference>
<gene>
    <name evidence="1" type="ORF">QWJ08_16165</name>
</gene>
<protein>
    <submittedName>
        <fullName evidence="1">Uncharacterized protein</fullName>
    </submittedName>
</protein>